<accession>A0A317SH15</accession>
<dbReference type="Proteomes" id="UP000246991">
    <property type="component" value="Unassembled WGS sequence"/>
</dbReference>
<name>A0A317SH15_9PEZI</name>
<evidence type="ECO:0000256" key="1">
    <source>
        <dbReference type="SAM" id="MobiDB-lite"/>
    </source>
</evidence>
<proteinExistence type="predicted"/>
<dbReference type="AlphaFoldDB" id="A0A317SH15"/>
<organism evidence="2 3">
    <name type="scientific">Tuber magnatum</name>
    <name type="common">white Piedmont truffle</name>
    <dbReference type="NCBI Taxonomy" id="42249"/>
    <lineage>
        <taxon>Eukaryota</taxon>
        <taxon>Fungi</taxon>
        <taxon>Dikarya</taxon>
        <taxon>Ascomycota</taxon>
        <taxon>Pezizomycotina</taxon>
        <taxon>Pezizomycetes</taxon>
        <taxon>Pezizales</taxon>
        <taxon>Tuberaceae</taxon>
        <taxon>Tuber</taxon>
    </lineage>
</organism>
<feature type="compositionally biased region" description="Basic and acidic residues" evidence="1">
    <location>
        <begin position="290"/>
        <end position="306"/>
    </location>
</feature>
<feature type="region of interest" description="Disordered" evidence="1">
    <location>
        <begin position="333"/>
        <end position="375"/>
    </location>
</feature>
<feature type="compositionally biased region" description="Low complexity" evidence="1">
    <location>
        <begin position="237"/>
        <end position="251"/>
    </location>
</feature>
<keyword evidence="3" id="KW-1185">Reference proteome</keyword>
<reference evidence="2 3" key="1">
    <citation type="submission" date="2018-03" db="EMBL/GenBank/DDBJ databases">
        <title>Genomes of Pezizomycetes fungi and the evolution of truffles.</title>
        <authorList>
            <person name="Murat C."/>
            <person name="Payen T."/>
            <person name="Noel B."/>
            <person name="Kuo A."/>
            <person name="Martin F.M."/>
        </authorList>
    </citation>
    <scope>NUCLEOTIDE SEQUENCE [LARGE SCALE GENOMIC DNA]</scope>
    <source>
        <strain evidence="2">091103-1</strain>
    </source>
</reference>
<dbReference type="EMBL" id="PYWC01000073">
    <property type="protein sequence ID" value="PWW73814.1"/>
    <property type="molecule type" value="Genomic_DNA"/>
</dbReference>
<sequence length="375" mass="42113">MITPSPDAVAYPVTGQFQKVHTCVPEYAVCNADNFECTTVYSTREYNWCSAVVPCYGRACTVTDCAQWVTFSHANTYALRTAAALGGGGGGVYNTAAAVETLSSSLPSAMCHVQVIVTKYAVSYRDYSEGKYSRVRVERCPEDHDWECEVWYESWVEQVYEEEEAVVIVPVTVNAYCPEPTTITYAGSTVTVLEVPTTVVFVTESRVTSTVRVTRLSTTTTTDTTTTYATPRYSPQSSYRTPTSAPTSTTRHFSPMPQYPAETPYPRPSPTNYYPATSTPPRYSPSPSGYRKEEEDSDPELHSYGRYRDSESVHEWGRLYDSKLRKRQLWGEYEDDGETHSYGQYGAYGKQREQKVHWGGSRGHKYDDEAADSYE</sequence>
<evidence type="ECO:0000313" key="2">
    <source>
        <dbReference type="EMBL" id="PWW73814.1"/>
    </source>
</evidence>
<feature type="region of interest" description="Disordered" evidence="1">
    <location>
        <begin position="220"/>
        <end position="306"/>
    </location>
</feature>
<dbReference type="OrthoDB" id="4121208at2759"/>
<evidence type="ECO:0000313" key="3">
    <source>
        <dbReference type="Proteomes" id="UP000246991"/>
    </source>
</evidence>
<protein>
    <submittedName>
        <fullName evidence="2">Uncharacterized protein</fullName>
    </submittedName>
</protein>
<comment type="caution">
    <text evidence="2">The sequence shown here is derived from an EMBL/GenBank/DDBJ whole genome shotgun (WGS) entry which is preliminary data.</text>
</comment>
<feature type="compositionally biased region" description="Low complexity" evidence="1">
    <location>
        <begin position="273"/>
        <end position="289"/>
    </location>
</feature>
<gene>
    <name evidence="2" type="ORF">C7212DRAFT_354141</name>
</gene>